<evidence type="ECO:0000313" key="2">
    <source>
        <dbReference type="Proteomes" id="UP001059475"/>
    </source>
</evidence>
<proteinExistence type="predicted"/>
<protein>
    <submittedName>
        <fullName evidence="1">Uncharacterized protein</fullName>
    </submittedName>
</protein>
<accession>A0ABY5EVX5</accession>
<organism evidence="1 2">
    <name type="scientific">Bartonella harrusi</name>
    <dbReference type="NCBI Taxonomy" id="2961895"/>
    <lineage>
        <taxon>Bacteria</taxon>
        <taxon>Pseudomonadati</taxon>
        <taxon>Pseudomonadota</taxon>
        <taxon>Alphaproteobacteria</taxon>
        <taxon>Hyphomicrobiales</taxon>
        <taxon>Bartonellaceae</taxon>
        <taxon>Bartonella</taxon>
    </lineage>
</organism>
<dbReference type="EMBL" id="CP101114">
    <property type="protein sequence ID" value="UTO28145.1"/>
    <property type="molecule type" value="Genomic_DNA"/>
</dbReference>
<evidence type="ECO:0000313" key="1">
    <source>
        <dbReference type="EMBL" id="UTO28145.1"/>
    </source>
</evidence>
<reference evidence="1" key="1">
    <citation type="submission" date="2022-07" db="EMBL/GenBank/DDBJ databases">
        <title>First report of Bartonella spp. in marsupials in Brazil, with a description of Bartonella harrusi sp. nov. and new proposal for taxonomic reclassification of species of the genus Bartonella.</title>
        <authorList>
            <person name="Amaral R.B."/>
        </authorList>
    </citation>
    <scope>NUCLEOTIDE SEQUENCE</scope>
    <source>
        <strain evidence="1">117A</strain>
    </source>
</reference>
<dbReference type="RefSeq" id="WP_254770053.1">
    <property type="nucleotide sequence ID" value="NZ_CP101114.1"/>
</dbReference>
<gene>
    <name evidence="1" type="ORF">NMK50_08165</name>
</gene>
<name>A0ABY5EVX5_9HYPH</name>
<dbReference type="Proteomes" id="UP001059475">
    <property type="component" value="Chromosome"/>
</dbReference>
<sequence>MRGGKLLVGLWGEEVLLARQFCGRRSVWKAWDIFRGGEGVGIWICVGYKLGE</sequence>
<keyword evidence="2" id="KW-1185">Reference proteome</keyword>